<gene>
    <name evidence="1" type="ORF">NCTC10975_01269</name>
</gene>
<sequence length="39" mass="4529">MVNFCQILITIGVMFCLQNKEDIKKRQQNVGAIYYVFGC</sequence>
<name>A0A2X2BIE6_PROMI</name>
<dbReference type="AlphaFoldDB" id="A0A2X2BIE6"/>
<evidence type="ECO:0000313" key="1">
    <source>
        <dbReference type="EMBL" id="SPY94914.1"/>
    </source>
</evidence>
<dbReference type="EMBL" id="UAUE01000007">
    <property type="protein sequence ID" value="SPY94914.1"/>
    <property type="molecule type" value="Genomic_DNA"/>
</dbReference>
<proteinExistence type="predicted"/>
<accession>A0A2X2BIE6</accession>
<evidence type="ECO:0000313" key="2">
    <source>
        <dbReference type="Proteomes" id="UP000251485"/>
    </source>
</evidence>
<reference evidence="1 2" key="1">
    <citation type="submission" date="2018-06" db="EMBL/GenBank/DDBJ databases">
        <authorList>
            <consortium name="Pathogen Informatics"/>
            <person name="Doyle S."/>
        </authorList>
    </citation>
    <scope>NUCLEOTIDE SEQUENCE [LARGE SCALE GENOMIC DNA]</scope>
    <source>
        <strain evidence="1 2">NCTC10975</strain>
    </source>
</reference>
<organism evidence="1 2">
    <name type="scientific">Proteus mirabilis</name>
    <dbReference type="NCBI Taxonomy" id="584"/>
    <lineage>
        <taxon>Bacteria</taxon>
        <taxon>Pseudomonadati</taxon>
        <taxon>Pseudomonadota</taxon>
        <taxon>Gammaproteobacteria</taxon>
        <taxon>Enterobacterales</taxon>
        <taxon>Morganellaceae</taxon>
        <taxon>Proteus</taxon>
    </lineage>
</organism>
<dbReference type="Proteomes" id="UP000251485">
    <property type="component" value="Unassembled WGS sequence"/>
</dbReference>
<protein>
    <submittedName>
        <fullName evidence="1">Uncharacterized protein</fullName>
    </submittedName>
</protein>